<keyword evidence="9" id="KW-0812">Transmembrane</keyword>
<keyword evidence="3 8" id="KW-0349">Heme</keyword>
<gene>
    <name evidence="10" type="ORF">CRHIZ90672A_00002973</name>
</gene>
<sequence length="561" mass="63907">MDNLNLELTAAAGLGFLAHWAYFIHGERDLQAANIARVHLLFAFIIPYIMNSFLKIPIKEAIYESIKIDAAYAAALFSSIITYRLLFSPLRNIPGPLGMKLSKLTHVVDQAYYRNCERLHELQKKYGDVVRTGPNEVTLFGWHAYQMVHGSDSTCGRSAYYDILHPMVSLDTVRDPLIHAHRRKVWDFAFSIRSKLTSIAMENVEPLIYEHTDKLMAQLHRRKGSSLNICQWLEYYTFDAMGKFGLSVDFDNLSGEEHPIMSLYHIAHRRLGPLAAAPWVKHLLMGIPFIERMKYYRMFFKWAHEELDKNIEASIQNEKAFAMAANSKEERADVIGYVIRDAIQNGGVQKNWNFVLGDFILVIVAGSDPVRQVLANILYYLILNPHHLVQLRQELGQISLRDYRALHKASHFNACLYETMRLNPPVPSSGLRMAPKGGLNFQGVHIAEGTTICTPQHSMLRGVDERNYVDAEKWNPDRFNTKPELILNKQAFTPWSIGKMSCLGKNLSLMEIRVAAAQLIMEFDFEFAPGEDGTKMFTEAIDYFTTTPGPLNLVFKSRAAS</sequence>
<dbReference type="GO" id="GO:0016705">
    <property type="term" value="F:oxidoreductase activity, acting on paired donors, with incorporation or reduction of molecular oxygen"/>
    <property type="evidence" value="ECO:0007669"/>
    <property type="project" value="InterPro"/>
</dbReference>
<dbReference type="GO" id="GO:0020037">
    <property type="term" value="F:heme binding"/>
    <property type="evidence" value="ECO:0007669"/>
    <property type="project" value="InterPro"/>
</dbReference>
<dbReference type="GO" id="GO:0004497">
    <property type="term" value="F:monooxygenase activity"/>
    <property type="evidence" value="ECO:0007669"/>
    <property type="project" value="UniProtKB-KW"/>
</dbReference>
<dbReference type="Proteomes" id="UP000696573">
    <property type="component" value="Unassembled WGS sequence"/>
</dbReference>
<evidence type="ECO:0000256" key="1">
    <source>
        <dbReference type="ARBA" id="ARBA00001971"/>
    </source>
</evidence>
<evidence type="ECO:0000256" key="8">
    <source>
        <dbReference type="PIRSR" id="PIRSR602401-1"/>
    </source>
</evidence>
<dbReference type="InterPro" id="IPR036396">
    <property type="entry name" value="Cyt_P450_sf"/>
</dbReference>
<dbReference type="Gene3D" id="1.10.630.10">
    <property type="entry name" value="Cytochrome P450"/>
    <property type="match status" value="1"/>
</dbReference>
<keyword evidence="4 8" id="KW-0479">Metal-binding</keyword>
<dbReference type="GO" id="GO:0005506">
    <property type="term" value="F:iron ion binding"/>
    <property type="evidence" value="ECO:0007669"/>
    <property type="project" value="InterPro"/>
</dbReference>
<dbReference type="InterPro" id="IPR050121">
    <property type="entry name" value="Cytochrome_P450_monoxygenase"/>
</dbReference>
<keyword evidence="9" id="KW-1133">Transmembrane helix</keyword>
<evidence type="ECO:0000256" key="7">
    <source>
        <dbReference type="ARBA" id="ARBA00023033"/>
    </source>
</evidence>
<dbReference type="OrthoDB" id="6692864at2759"/>
<dbReference type="SUPFAM" id="SSF48264">
    <property type="entry name" value="Cytochrome P450"/>
    <property type="match status" value="1"/>
</dbReference>
<keyword evidence="9" id="KW-0472">Membrane</keyword>
<keyword evidence="7" id="KW-0503">Monooxygenase</keyword>
<comment type="caution">
    <text evidence="10">The sequence shown here is derived from an EMBL/GenBank/DDBJ whole genome shotgun (WGS) entry which is preliminary data.</text>
</comment>
<organism evidence="10 11">
    <name type="scientific">Clonostachys rhizophaga</name>
    <dbReference type="NCBI Taxonomy" id="160324"/>
    <lineage>
        <taxon>Eukaryota</taxon>
        <taxon>Fungi</taxon>
        <taxon>Dikarya</taxon>
        <taxon>Ascomycota</taxon>
        <taxon>Pezizomycotina</taxon>
        <taxon>Sordariomycetes</taxon>
        <taxon>Hypocreomycetidae</taxon>
        <taxon>Hypocreales</taxon>
        <taxon>Bionectriaceae</taxon>
        <taxon>Clonostachys</taxon>
    </lineage>
</organism>
<evidence type="ECO:0000313" key="11">
    <source>
        <dbReference type="Proteomes" id="UP000696573"/>
    </source>
</evidence>
<feature type="transmembrane region" description="Helical" evidence="9">
    <location>
        <begin position="6"/>
        <end position="24"/>
    </location>
</feature>
<dbReference type="PANTHER" id="PTHR24305:SF187">
    <property type="entry name" value="P450, PUTATIVE (EUROFUNG)-RELATED"/>
    <property type="match status" value="1"/>
</dbReference>
<dbReference type="InterPro" id="IPR001128">
    <property type="entry name" value="Cyt_P450"/>
</dbReference>
<dbReference type="InterPro" id="IPR002401">
    <property type="entry name" value="Cyt_P450_E_grp-I"/>
</dbReference>
<reference evidence="10" key="1">
    <citation type="submission" date="2021-10" db="EMBL/GenBank/DDBJ databases">
        <authorList>
            <person name="Piombo E."/>
        </authorList>
    </citation>
    <scope>NUCLEOTIDE SEQUENCE</scope>
</reference>
<feature type="transmembrane region" description="Helical" evidence="9">
    <location>
        <begin position="36"/>
        <end position="58"/>
    </location>
</feature>
<keyword evidence="11" id="KW-1185">Reference proteome</keyword>
<dbReference type="PRINTS" id="PR00463">
    <property type="entry name" value="EP450I"/>
</dbReference>
<keyword evidence="6 8" id="KW-0408">Iron</keyword>
<evidence type="ECO:0000256" key="6">
    <source>
        <dbReference type="ARBA" id="ARBA00023004"/>
    </source>
</evidence>
<dbReference type="Pfam" id="PF00067">
    <property type="entry name" value="p450"/>
    <property type="match status" value="1"/>
</dbReference>
<evidence type="ECO:0000256" key="4">
    <source>
        <dbReference type="ARBA" id="ARBA00022723"/>
    </source>
</evidence>
<feature type="binding site" description="axial binding residue" evidence="8">
    <location>
        <position position="502"/>
    </location>
    <ligand>
        <name>heme</name>
        <dbReference type="ChEBI" id="CHEBI:30413"/>
    </ligand>
    <ligandPart>
        <name>Fe</name>
        <dbReference type="ChEBI" id="CHEBI:18248"/>
    </ligandPart>
</feature>
<dbReference type="PANTHER" id="PTHR24305">
    <property type="entry name" value="CYTOCHROME P450"/>
    <property type="match status" value="1"/>
</dbReference>
<evidence type="ECO:0000313" key="10">
    <source>
        <dbReference type="EMBL" id="CAH0026871.1"/>
    </source>
</evidence>
<name>A0A9N9VPR2_9HYPO</name>
<keyword evidence="5" id="KW-0560">Oxidoreductase</keyword>
<evidence type="ECO:0000256" key="2">
    <source>
        <dbReference type="ARBA" id="ARBA00010617"/>
    </source>
</evidence>
<comment type="cofactor">
    <cofactor evidence="1 8">
        <name>heme</name>
        <dbReference type="ChEBI" id="CHEBI:30413"/>
    </cofactor>
</comment>
<evidence type="ECO:0000256" key="3">
    <source>
        <dbReference type="ARBA" id="ARBA00022617"/>
    </source>
</evidence>
<dbReference type="AlphaFoldDB" id="A0A9N9VPR2"/>
<evidence type="ECO:0008006" key="12">
    <source>
        <dbReference type="Google" id="ProtNLM"/>
    </source>
</evidence>
<protein>
    <recommendedName>
        <fullName evidence="12">Cytochrome P450</fullName>
    </recommendedName>
</protein>
<proteinExistence type="inferred from homology"/>
<evidence type="ECO:0000256" key="5">
    <source>
        <dbReference type="ARBA" id="ARBA00023002"/>
    </source>
</evidence>
<dbReference type="PRINTS" id="PR00385">
    <property type="entry name" value="P450"/>
</dbReference>
<accession>A0A9N9VPR2</accession>
<comment type="similarity">
    <text evidence="2">Belongs to the cytochrome P450 family.</text>
</comment>
<dbReference type="EMBL" id="CABFNQ020000725">
    <property type="protein sequence ID" value="CAH0026871.1"/>
    <property type="molecule type" value="Genomic_DNA"/>
</dbReference>
<evidence type="ECO:0000256" key="9">
    <source>
        <dbReference type="SAM" id="Phobius"/>
    </source>
</evidence>